<dbReference type="PANTHER" id="PTHR37437">
    <property type="entry name" value="LIPOCALIN-RELATED PROTEIN-RELATED"/>
    <property type="match status" value="1"/>
</dbReference>
<proteinExistence type="predicted"/>
<dbReference type="InterPro" id="IPR056868">
    <property type="entry name" value="Lipocalin_dom_nem"/>
</dbReference>
<dbReference type="Gene3D" id="2.40.128.20">
    <property type="match status" value="1"/>
</dbReference>
<accession>A0A0M3J1V3</accession>
<dbReference type="WBParaSite" id="ASIM_0000150701-mRNA-1">
    <property type="protein sequence ID" value="ASIM_0000150701-mRNA-1"/>
    <property type="gene ID" value="ASIM_0000150701"/>
</dbReference>
<dbReference type="SUPFAM" id="SSF50814">
    <property type="entry name" value="Lipocalins"/>
    <property type="match status" value="1"/>
</dbReference>
<feature type="domain" description="Lipocalin" evidence="1">
    <location>
        <begin position="80"/>
        <end position="210"/>
    </location>
</feature>
<reference evidence="2" key="1">
    <citation type="submission" date="2017-02" db="UniProtKB">
        <authorList>
            <consortium name="WormBaseParasite"/>
        </authorList>
    </citation>
    <scope>IDENTIFICATION</scope>
</reference>
<name>A0A0M3J1V3_ANISI</name>
<dbReference type="InterPro" id="IPR012674">
    <property type="entry name" value="Calycin"/>
</dbReference>
<evidence type="ECO:0000259" key="1">
    <source>
        <dbReference type="Pfam" id="PF24976"/>
    </source>
</evidence>
<sequence length="211" mass="23899">LWDLLEKKSRWQQFSASYLGGIPVPGRTVPTARFFELYASSCLPNASKHSYLHQLTQMLQKIDAEELARKVYNSLYFAIGDVEVEKMMGRWYTVIDSPAIHPEQCVVSYFESLNNDPYTSTFSIRQYARQGTTQKTEMLEGYGTKTGTDPGGILLITGHDSDPCPYSPISTGPLNAEGQYDYLILSQPLKYPTMVLARDPVRFDIKYKDTV</sequence>
<dbReference type="AlphaFoldDB" id="A0A0M3J1V3"/>
<dbReference type="PANTHER" id="PTHR37437:SF2">
    <property type="entry name" value="LIPOCLN_CYTOSOLIC_FA-BD_DOM DOMAIN-CONTAINING PROTEIN"/>
    <property type="match status" value="1"/>
</dbReference>
<organism evidence="2">
    <name type="scientific">Anisakis simplex</name>
    <name type="common">Herring worm</name>
    <dbReference type="NCBI Taxonomy" id="6269"/>
    <lineage>
        <taxon>Eukaryota</taxon>
        <taxon>Metazoa</taxon>
        <taxon>Ecdysozoa</taxon>
        <taxon>Nematoda</taxon>
        <taxon>Chromadorea</taxon>
        <taxon>Rhabditida</taxon>
        <taxon>Spirurina</taxon>
        <taxon>Ascaridomorpha</taxon>
        <taxon>Ascaridoidea</taxon>
        <taxon>Anisakidae</taxon>
        <taxon>Anisakis</taxon>
        <taxon>Anisakis simplex complex</taxon>
    </lineage>
</organism>
<evidence type="ECO:0000313" key="2">
    <source>
        <dbReference type="WBParaSite" id="ASIM_0000150701-mRNA-1"/>
    </source>
</evidence>
<dbReference type="Pfam" id="PF24976">
    <property type="entry name" value="Lipocalin_10"/>
    <property type="match status" value="1"/>
</dbReference>
<protein>
    <submittedName>
        <fullName evidence="2">LiPocalin related protein variant 1b (inferred by orthology to a C. elegans protein)</fullName>
    </submittedName>
</protein>